<evidence type="ECO:0000313" key="1">
    <source>
        <dbReference type="EMBL" id="MDX3020049.1"/>
    </source>
</evidence>
<organism evidence="1 2">
    <name type="scientific">Streptomyces acidiscabies</name>
    <dbReference type="NCBI Taxonomy" id="42234"/>
    <lineage>
        <taxon>Bacteria</taxon>
        <taxon>Bacillati</taxon>
        <taxon>Actinomycetota</taxon>
        <taxon>Actinomycetes</taxon>
        <taxon>Kitasatosporales</taxon>
        <taxon>Streptomycetaceae</taxon>
        <taxon>Streptomyces</taxon>
    </lineage>
</organism>
<proteinExistence type="predicted"/>
<protein>
    <submittedName>
        <fullName evidence="1">Uncharacterized protein</fullName>
    </submittedName>
</protein>
<dbReference type="RefSeq" id="WP_319166684.1">
    <property type="nucleotide sequence ID" value="NZ_JARAWP010000011.1"/>
</dbReference>
<evidence type="ECO:0000313" key="2">
    <source>
        <dbReference type="Proteomes" id="UP001272987"/>
    </source>
</evidence>
<gene>
    <name evidence="1" type="ORF">PV666_19475</name>
</gene>
<accession>A0ABU4LXQ5</accession>
<keyword evidence="2" id="KW-1185">Reference proteome</keyword>
<name>A0ABU4LXQ5_9ACTN</name>
<dbReference type="EMBL" id="JARAWP010000011">
    <property type="protein sequence ID" value="MDX3020049.1"/>
    <property type="molecule type" value="Genomic_DNA"/>
</dbReference>
<dbReference type="Proteomes" id="UP001272987">
    <property type="component" value="Unassembled WGS sequence"/>
</dbReference>
<sequence length="69" mass="7753">MPTEATSPRITVNDLITRLRNKPQNLQIWVEAPHYPDGLLPLDGQVYTVHDSEPAHGDPHQCVVLTLSR</sequence>
<reference evidence="1 2" key="1">
    <citation type="journal article" date="2023" name="Microb. Genom.">
        <title>Mesoterricola silvestris gen. nov., sp. nov., Mesoterricola sediminis sp. nov., Geothrix oryzae sp. nov., Geothrix edaphica sp. nov., Geothrix rubra sp. nov., and Geothrix limicola sp. nov., six novel members of Acidobacteriota isolated from soils.</title>
        <authorList>
            <person name="Weisberg A.J."/>
            <person name="Pearce E."/>
            <person name="Kramer C.G."/>
            <person name="Chang J.H."/>
            <person name="Clarke C.R."/>
        </authorList>
    </citation>
    <scope>NUCLEOTIDE SEQUENCE [LARGE SCALE GENOMIC DNA]</scope>
    <source>
        <strain evidence="1 2">NB05-1H</strain>
    </source>
</reference>
<comment type="caution">
    <text evidence="1">The sequence shown here is derived from an EMBL/GenBank/DDBJ whole genome shotgun (WGS) entry which is preliminary data.</text>
</comment>